<dbReference type="Proteomes" id="UP000295110">
    <property type="component" value="Unassembled WGS sequence"/>
</dbReference>
<organism evidence="2 3">
    <name type="scientific">Roseateles saccharophilus</name>
    <name type="common">Pseudomonas saccharophila</name>
    <dbReference type="NCBI Taxonomy" id="304"/>
    <lineage>
        <taxon>Bacteria</taxon>
        <taxon>Pseudomonadati</taxon>
        <taxon>Pseudomonadota</taxon>
        <taxon>Betaproteobacteria</taxon>
        <taxon>Burkholderiales</taxon>
        <taxon>Sphaerotilaceae</taxon>
        <taxon>Roseateles</taxon>
    </lineage>
</organism>
<dbReference type="InterPro" id="IPR007138">
    <property type="entry name" value="ABM_dom"/>
</dbReference>
<dbReference type="AlphaFoldDB" id="A0A4R3VG81"/>
<dbReference type="Gene3D" id="3.30.70.100">
    <property type="match status" value="1"/>
</dbReference>
<dbReference type="SUPFAM" id="SSF54909">
    <property type="entry name" value="Dimeric alpha+beta barrel"/>
    <property type="match status" value="1"/>
</dbReference>
<keyword evidence="2" id="KW-0560">Oxidoreductase</keyword>
<dbReference type="RefSeq" id="WP_132569153.1">
    <property type="nucleotide sequence ID" value="NZ_CBCSGL010000004.1"/>
</dbReference>
<gene>
    <name evidence="2" type="ORF">EV671_1001212</name>
</gene>
<keyword evidence="2" id="KW-0503">Monooxygenase</keyword>
<evidence type="ECO:0000313" key="3">
    <source>
        <dbReference type="Proteomes" id="UP000295110"/>
    </source>
</evidence>
<dbReference type="PANTHER" id="PTHR37811">
    <property type="entry name" value="BLL5343 PROTEIN"/>
    <property type="match status" value="1"/>
</dbReference>
<dbReference type="InterPro" id="IPR052936">
    <property type="entry name" value="Jasmonate_Hydroxylase-like"/>
</dbReference>
<sequence length="127" mass="14083">MGALPAAEGGLVSTRLPDPPYYAVIFASQRTAVEHGYGDMAERMVALAAGQPGYLGVESTRGEDGFGITVSYWRSPEDIAAWRRHAEHRIARDTGRSDWYAHYSLRVAKVERAYAWAREDGSRDPQP</sequence>
<dbReference type="Pfam" id="PF03992">
    <property type="entry name" value="ABM"/>
    <property type="match status" value="1"/>
</dbReference>
<name>A0A4R3VG81_ROSSA</name>
<evidence type="ECO:0000259" key="1">
    <source>
        <dbReference type="Pfam" id="PF03992"/>
    </source>
</evidence>
<dbReference type="OrthoDB" id="9797060at2"/>
<proteinExistence type="predicted"/>
<dbReference type="InterPro" id="IPR011008">
    <property type="entry name" value="Dimeric_a/b-barrel"/>
</dbReference>
<evidence type="ECO:0000313" key="2">
    <source>
        <dbReference type="EMBL" id="TCV04456.1"/>
    </source>
</evidence>
<dbReference type="PANTHER" id="PTHR37811:SF2">
    <property type="entry name" value="ABM DOMAIN-CONTAINING PROTEIN"/>
    <property type="match status" value="1"/>
</dbReference>
<dbReference type="GO" id="GO:0004497">
    <property type="term" value="F:monooxygenase activity"/>
    <property type="evidence" value="ECO:0007669"/>
    <property type="project" value="UniProtKB-KW"/>
</dbReference>
<dbReference type="EMBL" id="SMBU01000001">
    <property type="protein sequence ID" value="TCV04456.1"/>
    <property type="molecule type" value="Genomic_DNA"/>
</dbReference>
<feature type="domain" description="ABM" evidence="1">
    <location>
        <begin position="37"/>
        <end position="91"/>
    </location>
</feature>
<accession>A0A4R3VG81</accession>
<keyword evidence="3" id="KW-1185">Reference proteome</keyword>
<protein>
    <submittedName>
        <fullName evidence="2">Heme-degrading monooxygenase HmoA</fullName>
    </submittedName>
</protein>
<comment type="caution">
    <text evidence="2">The sequence shown here is derived from an EMBL/GenBank/DDBJ whole genome shotgun (WGS) entry which is preliminary data.</text>
</comment>
<reference evidence="2 3" key="1">
    <citation type="submission" date="2019-03" db="EMBL/GenBank/DDBJ databases">
        <title>Genomic Encyclopedia of Type Strains, Phase IV (KMG-IV): sequencing the most valuable type-strain genomes for metagenomic binning, comparative biology and taxonomic classification.</title>
        <authorList>
            <person name="Goeker M."/>
        </authorList>
    </citation>
    <scope>NUCLEOTIDE SEQUENCE [LARGE SCALE GENOMIC DNA]</scope>
    <source>
        <strain evidence="2 3">DSM 654</strain>
    </source>
</reference>